<sequence length="197" mass="21606">MRQFFFRSNMKRRTLSSPLVLLSGLLFVMFLVSCSKEGPAGAEGPAGPPGPKGEGVADGVIYSDWLDVKYKPDTIHTAGGSIDTIGYYADIEVPKLTKEMLSIADVKAYINSSDITDPVIYSLPYSSGNGLYIQMSAYEKTISLYSNGDVGTVLDNKGKKFQQYRYMIVPGNAKANSAAQVKWPEYETVKAYLKLND</sequence>
<protein>
    <recommendedName>
        <fullName evidence="3">Collagen triple helix repeat protein</fullName>
    </recommendedName>
</protein>
<comment type="caution">
    <text evidence="1">The sequence shown here is derived from an EMBL/GenBank/DDBJ whole genome shotgun (WGS) entry which is preliminary data.</text>
</comment>
<reference evidence="1 2" key="1">
    <citation type="submission" date="2019-02" db="EMBL/GenBank/DDBJ databases">
        <title>Genomic Encyclopedia of Type Strains, Phase IV (KMG-IV): sequencing the most valuable type-strain genomes for metagenomic binning, comparative biology and taxonomic classification.</title>
        <authorList>
            <person name="Goeker M."/>
        </authorList>
    </citation>
    <scope>NUCLEOTIDE SEQUENCE [LARGE SCALE GENOMIC DNA]</scope>
    <source>
        <strain evidence="1 2">DSM 18116</strain>
    </source>
</reference>
<evidence type="ECO:0000313" key="1">
    <source>
        <dbReference type="EMBL" id="RZS76069.1"/>
    </source>
</evidence>
<dbReference type="PROSITE" id="PS51257">
    <property type="entry name" value="PROKAR_LIPOPROTEIN"/>
    <property type="match status" value="1"/>
</dbReference>
<gene>
    <name evidence="1" type="ORF">EV199_1946</name>
</gene>
<accession>A0A4Q7N4Y0</accession>
<proteinExistence type="predicted"/>
<organism evidence="1 2">
    <name type="scientific">Pseudobacter ginsenosidimutans</name>
    <dbReference type="NCBI Taxonomy" id="661488"/>
    <lineage>
        <taxon>Bacteria</taxon>
        <taxon>Pseudomonadati</taxon>
        <taxon>Bacteroidota</taxon>
        <taxon>Chitinophagia</taxon>
        <taxon>Chitinophagales</taxon>
        <taxon>Chitinophagaceae</taxon>
        <taxon>Pseudobacter</taxon>
    </lineage>
</organism>
<evidence type="ECO:0000313" key="2">
    <source>
        <dbReference type="Proteomes" id="UP000293874"/>
    </source>
</evidence>
<keyword evidence="2" id="KW-1185">Reference proteome</keyword>
<name>A0A4Q7N4Y0_9BACT</name>
<dbReference type="AlphaFoldDB" id="A0A4Q7N4Y0"/>
<dbReference type="EMBL" id="SGXA01000001">
    <property type="protein sequence ID" value="RZS76069.1"/>
    <property type="molecule type" value="Genomic_DNA"/>
</dbReference>
<evidence type="ECO:0008006" key="3">
    <source>
        <dbReference type="Google" id="ProtNLM"/>
    </source>
</evidence>
<dbReference type="Proteomes" id="UP000293874">
    <property type="component" value="Unassembled WGS sequence"/>
</dbReference>